<name>A0AAE0GHU6_9CHLO</name>
<gene>
    <name evidence="2" type="ORF">CYMTET_13759</name>
</gene>
<evidence type="ECO:0000313" key="2">
    <source>
        <dbReference type="EMBL" id="KAK3278293.1"/>
    </source>
</evidence>
<comment type="caution">
    <text evidence="2">The sequence shown here is derived from an EMBL/GenBank/DDBJ whole genome shotgun (WGS) entry which is preliminary data.</text>
</comment>
<dbReference type="EMBL" id="LGRX02005534">
    <property type="protein sequence ID" value="KAK3278293.1"/>
    <property type="molecule type" value="Genomic_DNA"/>
</dbReference>
<dbReference type="Proteomes" id="UP001190700">
    <property type="component" value="Unassembled WGS sequence"/>
</dbReference>
<accession>A0AAE0GHU6</accession>
<keyword evidence="3" id="KW-1185">Reference proteome</keyword>
<evidence type="ECO:0000313" key="3">
    <source>
        <dbReference type="Proteomes" id="UP001190700"/>
    </source>
</evidence>
<evidence type="ECO:0000256" key="1">
    <source>
        <dbReference type="SAM" id="MobiDB-lite"/>
    </source>
</evidence>
<dbReference type="AlphaFoldDB" id="A0AAE0GHU6"/>
<feature type="compositionally biased region" description="Acidic residues" evidence="1">
    <location>
        <begin position="88"/>
        <end position="97"/>
    </location>
</feature>
<protein>
    <submittedName>
        <fullName evidence="2">Uncharacterized protein</fullName>
    </submittedName>
</protein>
<organism evidence="2 3">
    <name type="scientific">Cymbomonas tetramitiformis</name>
    <dbReference type="NCBI Taxonomy" id="36881"/>
    <lineage>
        <taxon>Eukaryota</taxon>
        <taxon>Viridiplantae</taxon>
        <taxon>Chlorophyta</taxon>
        <taxon>Pyramimonadophyceae</taxon>
        <taxon>Pyramimonadales</taxon>
        <taxon>Pyramimonadaceae</taxon>
        <taxon>Cymbomonas</taxon>
    </lineage>
</organism>
<feature type="region of interest" description="Disordered" evidence="1">
    <location>
        <begin position="61"/>
        <end position="101"/>
    </location>
</feature>
<sequence>MASTEDDLHQVDSTIGSVISDVVRWYEINEGMAQTDASPTTISAGPLSFHDRREEMGRKLTFQSDQPGAAMRMESRRLTRAPEPSQGDPDDPVDDDVAPNGVTLPEGNLILFFKQPPPGAKLGLSPGGSGALATQASSRALLKQNSELGNRGGCQNPGASQPDVLTEVNSPVSLVPKLSLDTLSPGPAAPAALGAAQPEAKTVSAPSLQARAGPESAVRLPHIEAAAAATIETWDVARSTAVPLPYSVREKNIAGPPLQLDKLSAGAAAPTAPGIGLPARAGSESEVLPAAADLLAACGLQPDAAALVAKPGSEAQPEAKPMSASSVPATVGPEVAVLPAAGAQQAAMPMHSVDSKPGNEAPPVHIEVAAAAVPPEVKKEDTRVRSGSDHLDFEEIELKQIGNRPKPQCEIVPVEEETAVNSPGEALLLEQTQTKKCGCCCIV</sequence>
<proteinExistence type="predicted"/>
<reference evidence="2 3" key="1">
    <citation type="journal article" date="2015" name="Genome Biol. Evol.">
        <title>Comparative Genomics of a Bacterivorous Green Alga Reveals Evolutionary Causalities and Consequences of Phago-Mixotrophic Mode of Nutrition.</title>
        <authorList>
            <person name="Burns J.A."/>
            <person name="Paasch A."/>
            <person name="Narechania A."/>
            <person name="Kim E."/>
        </authorList>
    </citation>
    <scope>NUCLEOTIDE SEQUENCE [LARGE SCALE GENOMIC DNA]</scope>
    <source>
        <strain evidence="2 3">PLY_AMNH</strain>
    </source>
</reference>